<evidence type="ECO:0000313" key="6">
    <source>
        <dbReference type="Proteomes" id="UP000287447"/>
    </source>
</evidence>
<keyword evidence="2" id="KW-0238">DNA-binding</keyword>
<dbReference type="Pfam" id="PF13545">
    <property type="entry name" value="HTH_Crp_2"/>
    <property type="match status" value="1"/>
</dbReference>
<dbReference type="GO" id="GO:0006355">
    <property type="term" value="P:regulation of DNA-templated transcription"/>
    <property type="evidence" value="ECO:0007669"/>
    <property type="project" value="InterPro"/>
</dbReference>
<dbReference type="PROSITE" id="PS51063">
    <property type="entry name" value="HTH_CRP_2"/>
    <property type="match status" value="1"/>
</dbReference>
<accession>A0A3S2VPJ9</accession>
<evidence type="ECO:0000256" key="1">
    <source>
        <dbReference type="ARBA" id="ARBA00023015"/>
    </source>
</evidence>
<feature type="domain" description="HTH crp-type" evidence="4">
    <location>
        <begin position="151"/>
        <end position="228"/>
    </location>
</feature>
<organism evidence="5 6">
    <name type="scientific">Hwanghaeella grinnelliae</name>
    <dbReference type="NCBI Taxonomy" id="2500179"/>
    <lineage>
        <taxon>Bacteria</taxon>
        <taxon>Pseudomonadati</taxon>
        <taxon>Pseudomonadota</taxon>
        <taxon>Alphaproteobacteria</taxon>
        <taxon>Rhodospirillales</taxon>
        <taxon>Rhodospirillaceae</taxon>
        <taxon>Hwanghaeella</taxon>
    </lineage>
</organism>
<dbReference type="Proteomes" id="UP000287447">
    <property type="component" value="Unassembled WGS sequence"/>
</dbReference>
<dbReference type="RefSeq" id="WP_127765893.1">
    <property type="nucleotide sequence ID" value="NZ_SADE01000002.1"/>
</dbReference>
<dbReference type="OrthoDB" id="7584044at2"/>
<dbReference type="InterPro" id="IPR014710">
    <property type="entry name" value="RmlC-like_jellyroll"/>
</dbReference>
<dbReference type="AlphaFoldDB" id="A0A3S2VPJ9"/>
<dbReference type="SMART" id="SM00419">
    <property type="entry name" value="HTH_CRP"/>
    <property type="match status" value="1"/>
</dbReference>
<protein>
    <recommendedName>
        <fullName evidence="4">HTH crp-type domain-containing protein</fullName>
    </recommendedName>
</protein>
<dbReference type="InterPro" id="IPR012318">
    <property type="entry name" value="HTH_CRP"/>
</dbReference>
<dbReference type="SUPFAM" id="SSF51206">
    <property type="entry name" value="cAMP-binding domain-like"/>
    <property type="match status" value="1"/>
</dbReference>
<name>A0A3S2VPJ9_9PROT</name>
<dbReference type="GO" id="GO:0003677">
    <property type="term" value="F:DNA binding"/>
    <property type="evidence" value="ECO:0007669"/>
    <property type="project" value="UniProtKB-KW"/>
</dbReference>
<keyword evidence="1" id="KW-0805">Transcription regulation</keyword>
<evidence type="ECO:0000256" key="3">
    <source>
        <dbReference type="ARBA" id="ARBA00023163"/>
    </source>
</evidence>
<keyword evidence="6" id="KW-1185">Reference proteome</keyword>
<comment type="caution">
    <text evidence="5">The sequence shown here is derived from an EMBL/GenBank/DDBJ whole genome shotgun (WGS) entry which is preliminary data.</text>
</comment>
<sequence>MNKISQENPIQVVEASVGPCLTSCQCLFARHIGPQVIHRRYKRGDRLPLDTSTETRIRVIRSGMVATSATLADGRRQLLCLRMPGDAMRPAKSVAPEIWDEALTETDVCEGTFAENREALYADGEKFRAFFDLTEAEMESGLAHRLLLGRFNARERLCTFLSAMVNRAKRFRGITDETVAVALPLSREDIADFLCLNAATVTREIKKLKAENIVRFPTPTVCEVLNTRKLEELTPLALKLCGQPKAT</sequence>
<reference evidence="6" key="1">
    <citation type="submission" date="2019-01" db="EMBL/GenBank/DDBJ databases">
        <title>Gri0909 isolated from a small marine red alga.</title>
        <authorList>
            <person name="Kim J."/>
            <person name="Jeong S.E."/>
            <person name="Jeon C.O."/>
        </authorList>
    </citation>
    <scope>NUCLEOTIDE SEQUENCE [LARGE SCALE GENOMIC DNA]</scope>
    <source>
        <strain evidence="6">Gri0909</strain>
    </source>
</reference>
<proteinExistence type="predicted"/>
<dbReference type="SUPFAM" id="SSF46785">
    <property type="entry name" value="Winged helix' DNA-binding domain"/>
    <property type="match status" value="1"/>
</dbReference>
<evidence type="ECO:0000259" key="4">
    <source>
        <dbReference type="PROSITE" id="PS51063"/>
    </source>
</evidence>
<dbReference type="InterPro" id="IPR018490">
    <property type="entry name" value="cNMP-bd_dom_sf"/>
</dbReference>
<dbReference type="EMBL" id="SADE01000002">
    <property type="protein sequence ID" value="RVU36417.1"/>
    <property type="molecule type" value="Genomic_DNA"/>
</dbReference>
<evidence type="ECO:0000256" key="2">
    <source>
        <dbReference type="ARBA" id="ARBA00023125"/>
    </source>
</evidence>
<dbReference type="InterPro" id="IPR036390">
    <property type="entry name" value="WH_DNA-bd_sf"/>
</dbReference>
<dbReference type="Gene3D" id="2.60.120.10">
    <property type="entry name" value="Jelly Rolls"/>
    <property type="match status" value="1"/>
</dbReference>
<gene>
    <name evidence="5" type="ORF">EOI86_14530</name>
</gene>
<evidence type="ECO:0000313" key="5">
    <source>
        <dbReference type="EMBL" id="RVU36417.1"/>
    </source>
</evidence>
<keyword evidence="3" id="KW-0804">Transcription</keyword>